<reference evidence="1" key="1">
    <citation type="submission" date="2021-06" db="EMBL/GenBank/DDBJ databases">
        <authorList>
            <person name="Kallberg Y."/>
            <person name="Tangrot J."/>
            <person name="Rosling A."/>
        </authorList>
    </citation>
    <scope>NUCLEOTIDE SEQUENCE</scope>
    <source>
        <strain evidence="1">FL130A</strain>
    </source>
</reference>
<dbReference type="Proteomes" id="UP000789508">
    <property type="component" value="Unassembled WGS sequence"/>
</dbReference>
<keyword evidence="2" id="KW-1185">Reference proteome</keyword>
<dbReference type="OrthoDB" id="2446996at2759"/>
<sequence>MRLLPDCLNAVKYRAFWESTDDPSLKKFLDFRLSAGDLEDMKTEYYRYSKELGTISKFYAEVSEHGREVISGNDRVSVGELYSTNHFETLCIVEYTSYSTTRALVVGTTACLLSDKKSAIIRRFWKLQVERQNIIGKVKLHEDRVDARVKKTVQDLQASQHITIADVATKQIKHYARSTTTSITKRFLDCKERKVKRTKTHEDSNGNDIENNPFLVSDEKLSTDSPNDIADNNYYIKI</sequence>
<gene>
    <name evidence="1" type="ORF">ALEPTO_LOCUS7728</name>
</gene>
<accession>A0A9N9C8R2</accession>
<organism evidence="1 2">
    <name type="scientific">Ambispora leptoticha</name>
    <dbReference type="NCBI Taxonomy" id="144679"/>
    <lineage>
        <taxon>Eukaryota</taxon>
        <taxon>Fungi</taxon>
        <taxon>Fungi incertae sedis</taxon>
        <taxon>Mucoromycota</taxon>
        <taxon>Glomeromycotina</taxon>
        <taxon>Glomeromycetes</taxon>
        <taxon>Archaeosporales</taxon>
        <taxon>Ambisporaceae</taxon>
        <taxon>Ambispora</taxon>
    </lineage>
</organism>
<dbReference type="EMBL" id="CAJVPS010003578">
    <property type="protein sequence ID" value="CAG8591594.1"/>
    <property type="molecule type" value="Genomic_DNA"/>
</dbReference>
<protein>
    <submittedName>
        <fullName evidence="1">8837_t:CDS:1</fullName>
    </submittedName>
</protein>
<comment type="caution">
    <text evidence="1">The sequence shown here is derived from an EMBL/GenBank/DDBJ whole genome shotgun (WGS) entry which is preliminary data.</text>
</comment>
<evidence type="ECO:0000313" key="2">
    <source>
        <dbReference type="Proteomes" id="UP000789508"/>
    </source>
</evidence>
<evidence type="ECO:0000313" key="1">
    <source>
        <dbReference type="EMBL" id="CAG8591594.1"/>
    </source>
</evidence>
<name>A0A9N9C8R2_9GLOM</name>
<proteinExistence type="predicted"/>
<dbReference type="AlphaFoldDB" id="A0A9N9C8R2"/>